<proteinExistence type="predicted"/>
<dbReference type="InterPro" id="IPR001611">
    <property type="entry name" value="Leu-rich_rpt"/>
</dbReference>
<feature type="domain" description="DUF7619" evidence="6">
    <location>
        <begin position="640"/>
        <end position="770"/>
    </location>
</feature>
<reference evidence="7 8" key="1">
    <citation type="submission" date="2024-02" db="EMBL/GenBank/DDBJ databases">
        <title>Comparative Genomic Analysis of Flavobacterium Species Causing Columnaris Disease of Freshwater Fish in Thailand: Insights into Virulence and Resistance Mechanisms.</title>
        <authorList>
            <person name="Nguyen D."/>
            <person name="Chokmangmeepisarn P."/>
            <person name="Khianchaikhan K."/>
            <person name="Morishita M."/>
            <person name="Bunnoy A."/>
            <person name="Rodkhum C."/>
        </authorList>
    </citation>
    <scope>NUCLEOTIDE SEQUENCE [LARGE SCALE GENOMIC DNA]</scope>
    <source>
        <strain evidence="7 8">CNRT2201</strain>
    </source>
</reference>
<feature type="signal peptide" evidence="4">
    <location>
        <begin position="1"/>
        <end position="18"/>
    </location>
</feature>
<dbReference type="Pfam" id="PF18962">
    <property type="entry name" value="Por_Secre_tail"/>
    <property type="match status" value="1"/>
</dbReference>
<evidence type="ECO:0000313" key="8">
    <source>
        <dbReference type="Proteomes" id="UP001621706"/>
    </source>
</evidence>
<dbReference type="InterPro" id="IPR047589">
    <property type="entry name" value="DUF11_rpt"/>
</dbReference>
<name>A0ABW8P684_9FLAO</name>
<comment type="caution">
    <text evidence="7">The sequence shown here is derived from an EMBL/GenBank/DDBJ whole genome shotgun (WGS) entry which is preliminary data.</text>
</comment>
<dbReference type="PANTHER" id="PTHR47566">
    <property type="match status" value="1"/>
</dbReference>
<evidence type="ECO:0000256" key="3">
    <source>
        <dbReference type="ARBA" id="ARBA00022737"/>
    </source>
</evidence>
<organism evidence="7 8">
    <name type="scientific">Flavobacterium oreochromis</name>
    <dbReference type="NCBI Taxonomy" id="2906078"/>
    <lineage>
        <taxon>Bacteria</taxon>
        <taxon>Pseudomonadati</taxon>
        <taxon>Bacteroidota</taxon>
        <taxon>Flavobacteriia</taxon>
        <taxon>Flavobacteriales</taxon>
        <taxon>Flavobacteriaceae</taxon>
        <taxon>Flavobacterium</taxon>
    </lineage>
</organism>
<evidence type="ECO:0000259" key="6">
    <source>
        <dbReference type="Pfam" id="PF24595"/>
    </source>
</evidence>
<dbReference type="SUPFAM" id="SSF52058">
    <property type="entry name" value="L domain-like"/>
    <property type="match status" value="1"/>
</dbReference>
<dbReference type="InterPro" id="IPR055353">
    <property type="entry name" value="DUF7619"/>
</dbReference>
<evidence type="ECO:0000256" key="1">
    <source>
        <dbReference type="ARBA" id="ARBA00022614"/>
    </source>
</evidence>
<feature type="domain" description="Secretion system C-terminal sorting" evidence="5">
    <location>
        <begin position="788"/>
        <end position="856"/>
    </location>
</feature>
<evidence type="ECO:0000256" key="2">
    <source>
        <dbReference type="ARBA" id="ARBA00022729"/>
    </source>
</evidence>
<dbReference type="InterPro" id="IPR052574">
    <property type="entry name" value="CDIRP"/>
</dbReference>
<dbReference type="NCBIfam" id="TIGR04183">
    <property type="entry name" value="Por_Secre_tail"/>
    <property type="match status" value="1"/>
</dbReference>
<dbReference type="InterPro" id="IPR032675">
    <property type="entry name" value="LRR_dom_sf"/>
</dbReference>
<dbReference type="EMBL" id="JAZGZP010000005">
    <property type="protein sequence ID" value="MFK6999996.1"/>
    <property type="molecule type" value="Genomic_DNA"/>
</dbReference>
<keyword evidence="8" id="KW-1185">Reference proteome</keyword>
<dbReference type="Proteomes" id="UP001621706">
    <property type="component" value="Unassembled WGS sequence"/>
</dbReference>
<dbReference type="NCBIfam" id="TIGR01451">
    <property type="entry name" value="B_ant_repeat"/>
    <property type="match status" value="1"/>
</dbReference>
<dbReference type="Gene3D" id="3.80.10.10">
    <property type="entry name" value="Ribonuclease Inhibitor"/>
    <property type="match status" value="2"/>
</dbReference>
<dbReference type="PANTHER" id="PTHR47566:SF1">
    <property type="entry name" value="PROTEIN NUD1"/>
    <property type="match status" value="1"/>
</dbReference>
<protein>
    <submittedName>
        <fullName evidence="7">T9SS type A sorting domain-containing protein</fullName>
    </submittedName>
</protein>
<sequence length="858" mass="95352">MNKTLLPLFIFIVSFVNAQIVNIPDANFKKLLLSANGANQIACFSDPIYQDGTGFWFIPNNYGKIDVNNDGEIQVSEAKLVKCLNFFKCAYSIDNLTGIEAFTNLKYLNCENNGFHTFTNVDLSKNTLLQGLELAANRLKTIDVSHNLELCYLNLYRNNLSSLDVSANVKLLYLNFGENSIDNINLGNNILLKSLYCFRNKLLGLNLKQNVALEGLSCQKNNISNLDITNNKELVDFSCDENRLESVDVSQNSKLKYFSCSNNLLISLNLNENLGLISLSCESNKLDNLSVVNNVKLSRLACSSNLLSSLSISRNSKISYLDCSNNRLKTLNLLGVVDLISLNCSNNSLISLFIKNSYSKWYSLNFKNNPNLNYVCVDEKDFAFVQDIVNNYGYTNCNINTYCSFTSEGQFYTINGTTRFDVNSNGCDATDLVYPNLKLNISNGSNSGAFISNTTGNYSIPVQAGTHTVTPQLETPSYFTVNPTSFTASFPTQASPLIQNICITPNGTHPDLEIKIIPIQRARPGFDTVYEVFYKNKGNQVETPMINFNFDDALMDYVSATQVPAVRAIGLITWNLGMLQPFSSGSFRVTFRINKPTDVPSVNLNDVLAYTAAINDANFTDDSPNDNTFTLKQTVVNAFDPNDKTCLEGKAIDPSKIGEYVTYQIRFENTGTAAATNIVVKDMIDTAKFDVNSLQMVKASHNCYTRIKGNQVEFIFENINLPIDDANNDGYVVFKIKSLPTLTKGSTISNTANIYFDYNFPITTNTATTTFQSVLASQTFEFSKEFKLYPNPVKNVLNIQSKTDTQIISLEIYNTLGQLIMVAPGFKDNIDVATIENGAYFVKVNTENGSSVAKFVKE</sequence>
<evidence type="ECO:0000256" key="4">
    <source>
        <dbReference type="SAM" id="SignalP"/>
    </source>
</evidence>
<keyword evidence="3" id="KW-0677">Repeat</keyword>
<evidence type="ECO:0000313" key="7">
    <source>
        <dbReference type="EMBL" id="MFK6999996.1"/>
    </source>
</evidence>
<dbReference type="InterPro" id="IPR026444">
    <property type="entry name" value="Secre_tail"/>
</dbReference>
<dbReference type="RefSeq" id="WP_088398066.1">
    <property type="nucleotide sequence ID" value="NZ_JAZGZP010000005.1"/>
</dbReference>
<dbReference type="Pfam" id="PF24595">
    <property type="entry name" value="DUF7619"/>
    <property type="match status" value="1"/>
</dbReference>
<accession>A0ABW8P684</accession>
<keyword evidence="1" id="KW-0433">Leucine-rich repeat</keyword>
<gene>
    <name evidence="7" type="ORF">V3I07_03700</name>
</gene>
<dbReference type="PROSITE" id="PS51450">
    <property type="entry name" value="LRR"/>
    <property type="match status" value="1"/>
</dbReference>
<evidence type="ECO:0000259" key="5">
    <source>
        <dbReference type="Pfam" id="PF18962"/>
    </source>
</evidence>
<keyword evidence="2 4" id="KW-0732">Signal</keyword>
<feature type="chain" id="PRO_5046049067" evidence="4">
    <location>
        <begin position="19"/>
        <end position="858"/>
    </location>
</feature>